<name>A0A1L7XGX3_9HELO</name>
<dbReference type="PANTHER" id="PTHR33337:SF31">
    <property type="entry name" value="DUF636 DOMAIN PROTEIN (AFU_ORTHOLOGUE AFUA_2G12650)"/>
    <property type="match status" value="1"/>
</dbReference>
<dbReference type="GO" id="GO:0046872">
    <property type="term" value="F:metal ion binding"/>
    <property type="evidence" value="ECO:0007669"/>
    <property type="project" value="UniProtKB-KW"/>
</dbReference>
<dbReference type="STRING" id="576137.A0A1L7XGX3"/>
<accession>A0A1L7XGX3</accession>
<evidence type="ECO:0000256" key="3">
    <source>
        <dbReference type="ARBA" id="ARBA00022833"/>
    </source>
</evidence>
<keyword evidence="3" id="KW-0862">Zinc</keyword>
<dbReference type="PANTHER" id="PTHR33337">
    <property type="entry name" value="GFA DOMAIN-CONTAINING PROTEIN"/>
    <property type="match status" value="1"/>
</dbReference>
<evidence type="ECO:0000256" key="4">
    <source>
        <dbReference type="ARBA" id="ARBA00023239"/>
    </source>
</evidence>
<keyword evidence="7" id="KW-1185">Reference proteome</keyword>
<keyword evidence="2" id="KW-0479">Metal-binding</keyword>
<gene>
    <name evidence="6" type="ORF">PAC_14203</name>
</gene>
<organism evidence="6 7">
    <name type="scientific">Phialocephala subalpina</name>
    <dbReference type="NCBI Taxonomy" id="576137"/>
    <lineage>
        <taxon>Eukaryota</taxon>
        <taxon>Fungi</taxon>
        <taxon>Dikarya</taxon>
        <taxon>Ascomycota</taxon>
        <taxon>Pezizomycotina</taxon>
        <taxon>Leotiomycetes</taxon>
        <taxon>Helotiales</taxon>
        <taxon>Mollisiaceae</taxon>
        <taxon>Phialocephala</taxon>
        <taxon>Phialocephala fortinii species complex</taxon>
    </lineage>
</organism>
<evidence type="ECO:0000313" key="7">
    <source>
        <dbReference type="Proteomes" id="UP000184330"/>
    </source>
</evidence>
<dbReference type="InterPro" id="IPR011057">
    <property type="entry name" value="Mss4-like_sf"/>
</dbReference>
<evidence type="ECO:0000256" key="2">
    <source>
        <dbReference type="ARBA" id="ARBA00022723"/>
    </source>
</evidence>
<dbReference type="EMBL" id="FJOG01000026">
    <property type="protein sequence ID" value="CZR64305.1"/>
    <property type="molecule type" value="Genomic_DNA"/>
</dbReference>
<dbReference type="InterPro" id="IPR006913">
    <property type="entry name" value="CENP-V/GFA"/>
</dbReference>
<dbReference type="SUPFAM" id="SSF51316">
    <property type="entry name" value="Mss4-like"/>
    <property type="match status" value="2"/>
</dbReference>
<proteinExistence type="inferred from homology"/>
<dbReference type="Proteomes" id="UP000184330">
    <property type="component" value="Unassembled WGS sequence"/>
</dbReference>
<evidence type="ECO:0000313" key="6">
    <source>
        <dbReference type="EMBL" id="CZR64305.1"/>
    </source>
</evidence>
<comment type="similarity">
    <text evidence="1">Belongs to the Gfa family.</text>
</comment>
<protein>
    <submittedName>
        <fullName evidence="6">Related to DUF636 domain protein</fullName>
    </submittedName>
</protein>
<dbReference type="Gene3D" id="3.90.1590.10">
    <property type="entry name" value="glutathione-dependent formaldehyde- activating enzyme (gfa)"/>
    <property type="match status" value="2"/>
</dbReference>
<evidence type="ECO:0000256" key="1">
    <source>
        <dbReference type="ARBA" id="ARBA00005495"/>
    </source>
</evidence>
<evidence type="ECO:0000259" key="5">
    <source>
        <dbReference type="PROSITE" id="PS51891"/>
    </source>
</evidence>
<keyword evidence="4" id="KW-0456">Lyase</keyword>
<feature type="domain" description="CENP-V/GFA" evidence="5">
    <location>
        <begin position="212"/>
        <end position="333"/>
    </location>
</feature>
<reference evidence="6 7" key="1">
    <citation type="submission" date="2016-03" db="EMBL/GenBank/DDBJ databases">
        <authorList>
            <person name="Ploux O."/>
        </authorList>
    </citation>
    <scope>NUCLEOTIDE SEQUENCE [LARGE SCALE GENOMIC DNA]</scope>
    <source>
        <strain evidence="6 7">UAMH 11012</strain>
    </source>
</reference>
<dbReference type="GO" id="GO:0016846">
    <property type="term" value="F:carbon-sulfur lyase activity"/>
    <property type="evidence" value="ECO:0007669"/>
    <property type="project" value="InterPro"/>
</dbReference>
<feature type="domain" description="CENP-V/GFA" evidence="5">
    <location>
        <begin position="5"/>
        <end position="116"/>
    </location>
</feature>
<dbReference type="OrthoDB" id="5422068at2759"/>
<sequence>MTTTVTATCACRSFTYKVDFPNTSLPFDRALCLCNSCRRISGSCGISYIAIPPDQTIDPAKFNLTAYKSSEVCTRYFCSICGAHTFAYINRSPGDHPSVAIATGIWDKTEGIIKWNGCKWVEDTLDGGLSVWFNDIVDADGTKRPLKRWMLQDRGKTEEFVPENSYRVLEKKRASDKLKAQCHCGGVKFYITRPNEASKKVQSPFPDLSHPFHSVSSANPENETWFLRDNDTKYMAGTCTCTSCRQSLGFEIQTWAFVPKCNIFKEDGSPLDFDLGTLKSYPSSEGVTREFCGKCGATVFWHCGFRPELIDVSVGLLDPEEGARVEGWLEWWTDRCSFEEMAVSRSLVTSLEDGLKKWGKARQGV</sequence>
<dbReference type="AlphaFoldDB" id="A0A1L7XGX3"/>
<dbReference type="PROSITE" id="PS51891">
    <property type="entry name" value="CENP_V_GFA"/>
    <property type="match status" value="2"/>
</dbReference>
<dbReference type="Pfam" id="PF04828">
    <property type="entry name" value="GFA"/>
    <property type="match status" value="2"/>
</dbReference>